<evidence type="ECO:0000259" key="3">
    <source>
        <dbReference type="Pfam" id="PF05239"/>
    </source>
</evidence>
<keyword evidence="2" id="KW-1133">Transmembrane helix</keyword>
<name>A0A0E9MPF3_9SPHN</name>
<organism evidence="4 5">
    <name type="scientific">Sphingomonas changbaiensis NBRC 104936</name>
    <dbReference type="NCBI Taxonomy" id="1219043"/>
    <lineage>
        <taxon>Bacteria</taxon>
        <taxon>Pseudomonadati</taxon>
        <taxon>Pseudomonadota</taxon>
        <taxon>Alphaproteobacteria</taxon>
        <taxon>Sphingomonadales</taxon>
        <taxon>Sphingomonadaceae</taxon>
        <taxon>Sphingomonas</taxon>
    </lineage>
</organism>
<feature type="domain" description="PRC-barrel" evidence="3">
    <location>
        <begin position="99"/>
        <end position="167"/>
    </location>
</feature>
<protein>
    <recommendedName>
        <fullName evidence="3">PRC-barrel domain-containing protein</fullName>
    </recommendedName>
</protein>
<evidence type="ECO:0000313" key="5">
    <source>
        <dbReference type="Proteomes" id="UP000033202"/>
    </source>
</evidence>
<feature type="transmembrane region" description="Helical" evidence="2">
    <location>
        <begin position="55"/>
        <end position="74"/>
    </location>
</feature>
<dbReference type="AlphaFoldDB" id="A0A0E9MPF3"/>
<evidence type="ECO:0000256" key="2">
    <source>
        <dbReference type="SAM" id="Phobius"/>
    </source>
</evidence>
<sequence length="196" mass="20993">MEELSSWMAPIATTLAACMTAANLGTRVTGWGFIVFTIGSLAWTTYGATTDQSNLLWQNLFLTAVNLIGVWRWLGRQARLDDGARAAAERSEHQNAPTLFPVSALTGSPLLSAKGETIGSTVDAMARCSDGGIEYLVVGSGGVGGLGETLHALPWRDVTVEPERVMTSTSIDGLKPLDPNHWPARLGRRPDLEARD</sequence>
<dbReference type="EMBL" id="BBWU01000023">
    <property type="protein sequence ID" value="GAO38995.1"/>
    <property type="molecule type" value="Genomic_DNA"/>
</dbReference>
<reference evidence="4 5" key="1">
    <citation type="submission" date="2015-04" db="EMBL/GenBank/DDBJ databases">
        <title>Whole genome shotgun sequence of Sphingomonas changbaiensis NBRC 104936.</title>
        <authorList>
            <person name="Katano-Makiyama Y."/>
            <person name="Hosoyama A."/>
            <person name="Hashimoto M."/>
            <person name="Noguchi M."/>
            <person name="Tsuchikane K."/>
            <person name="Ohji S."/>
            <person name="Yamazoe A."/>
            <person name="Ichikawa N."/>
            <person name="Kimura A."/>
            <person name="Fujita N."/>
        </authorList>
    </citation>
    <scope>NUCLEOTIDE SEQUENCE [LARGE SCALE GENOMIC DNA]</scope>
    <source>
        <strain evidence="4 5">NBRC 104936</strain>
    </source>
</reference>
<accession>A0A0E9MPF3</accession>
<dbReference type="Gene3D" id="2.30.30.240">
    <property type="entry name" value="PRC-barrel domain"/>
    <property type="match status" value="1"/>
</dbReference>
<dbReference type="SUPFAM" id="SSF50346">
    <property type="entry name" value="PRC-barrel domain"/>
    <property type="match status" value="1"/>
</dbReference>
<dbReference type="Proteomes" id="UP000033202">
    <property type="component" value="Unassembled WGS sequence"/>
</dbReference>
<gene>
    <name evidence="4" type="ORF">SCH01S_23_00380</name>
</gene>
<dbReference type="InterPro" id="IPR011033">
    <property type="entry name" value="PRC_barrel-like_sf"/>
</dbReference>
<dbReference type="Pfam" id="PF05239">
    <property type="entry name" value="PRC"/>
    <property type="match status" value="1"/>
</dbReference>
<keyword evidence="2" id="KW-0812">Transmembrane</keyword>
<feature type="transmembrane region" description="Helical" evidence="2">
    <location>
        <begin position="31"/>
        <end position="49"/>
    </location>
</feature>
<comment type="caution">
    <text evidence="4">The sequence shown here is derived from an EMBL/GenBank/DDBJ whole genome shotgun (WGS) entry which is preliminary data.</text>
</comment>
<feature type="region of interest" description="Disordered" evidence="1">
    <location>
        <begin position="170"/>
        <end position="196"/>
    </location>
</feature>
<evidence type="ECO:0000256" key="1">
    <source>
        <dbReference type="SAM" id="MobiDB-lite"/>
    </source>
</evidence>
<proteinExistence type="predicted"/>
<dbReference type="STRING" id="1219043.SCH01S_23_00380"/>
<evidence type="ECO:0000313" key="4">
    <source>
        <dbReference type="EMBL" id="GAO38995.1"/>
    </source>
</evidence>
<keyword evidence="2" id="KW-0472">Membrane</keyword>
<keyword evidence="5" id="KW-1185">Reference proteome</keyword>
<dbReference type="InterPro" id="IPR027275">
    <property type="entry name" value="PRC-brl_dom"/>
</dbReference>